<protein>
    <recommendedName>
        <fullName evidence="4">DUF2178 domain-containing protein</fullName>
    </recommendedName>
</protein>
<feature type="transmembrane region" description="Helical" evidence="1">
    <location>
        <begin position="28"/>
        <end position="48"/>
    </location>
</feature>
<dbReference type="AlphaFoldDB" id="A0AB94IQR0"/>
<dbReference type="EMBL" id="ALAN01000054">
    <property type="protein sequence ID" value="ETI69394.1"/>
    <property type="molecule type" value="Genomic_DNA"/>
</dbReference>
<proteinExistence type="predicted"/>
<dbReference type="Proteomes" id="UP000018877">
    <property type="component" value="Unassembled WGS sequence"/>
</dbReference>
<keyword evidence="3" id="KW-1185">Reference proteome</keyword>
<dbReference type="RefSeq" id="WP_024027694.1">
    <property type="nucleotide sequence ID" value="NZ_ALAN01000054.1"/>
</dbReference>
<evidence type="ECO:0000313" key="2">
    <source>
        <dbReference type="EMBL" id="ETI69394.1"/>
    </source>
</evidence>
<accession>A0AB94IQR0</accession>
<evidence type="ECO:0008006" key="4">
    <source>
        <dbReference type="Google" id="ProtNLM"/>
    </source>
</evidence>
<keyword evidence="1" id="KW-0472">Membrane</keyword>
<feature type="transmembrane region" description="Helical" evidence="1">
    <location>
        <begin position="63"/>
        <end position="82"/>
    </location>
</feature>
<evidence type="ECO:0000256" key="1">
    <source>
        <dbReference type="SAM" id="Phobius"/>
    </source>
</evidence>
<evidence type="ECO:0000313" key="3">
    <source>
        <dbReference type="Proteomes" id="UP000018877"/>
    </source>
</evidence>
<feature type="transmembrane region" description="Helical" evidence="1">
    <location>
        <begin position="88"/>
        <end position="109"/>
    </location>
</feature>
<organism evidence="2 3">
    <name type="scientific">Neobacillus vireti LMG 21834</name>
    <dbReference type="NCBI Taxonomy" id="1131730"/>
    <lineage>
        <taxon>Bacteria</taxon>
        <taxon>Bacillati</taxon>
        <taxon>Bacillota</taxon>
        <taxon>Bacilli</taxon>
        <taxon>Bacillales</taxon>
        <taxon>Bacillaceae</taxon>
        <taxon>Neobacillus</taxon>
    </lineage>
</organism>
<gene>
    <name evidence="2" type="ORF">BAVI_07416</name>
</gene>
<reference evidence="2 3" key="1">
    <citation type="journal article" date="2014" name="Environ. Microbiol.">
        <title>The nitrate-ammonifying and nosZ-carrying bacterium Bacillus vireti is a potent source and sink for nitric and nitrous oxide under high nitrate conditions.</title>
        <authorList>
            <person name="Mania D."/>
            <person name="Heylen K."/>
            <person name="van Spanning R.J."/>
            <person name="Frostegard A."/>
        </authorList>
    </citation>
    <scope>NUCLEOTIDE SEQUENCE [LARGE SCALE GENOMIC DNA]</scope>
    <source>
        <strain evidence="2 3">LMG 21834</strain>
    </source>
</reference>
<sequence length="116" mass="13560">MINKFFSDIHNTIFSTLKSWVEQSSGNWNILIGVGFFLVMGSAIFAYVMHKMIGPDDERTNKIFLKSSYCVLWVIILCDMIFPKDYMWNIFFMFKYGLAFLTGGIYLAVQYKKDFS</sequence>
<keyword evidence="1" id="KW-0812">Transmembrane</keyword>
<comment type="caution">
    <text evidence="2">The sequence shown here is derived from an EMBL/GenBank/DDBJ whole genome shotgun (WGS) entry which is preliminary data.</text>
</comment>
<keyword evidence="1" id="KW-1133">Transmembrane helix</keyword>
<name>A0AB94IQR0_9BACI</name>